<sequence>MKQHLFVFFIFLILSSCNMPGKAPDTTSVSINPLFEESTLPYHTIPFDKIRESDFEPAFDSGMKEEMAAVDSIAQNPAAPTFENTLVALEKSGRLLHRVNSAFNALTSANTNDHLQKIQEALAPRLSAHGDSIYMNRRLYERIDTIYKKLSQVQLDPESRRLVEYYHQKFVMNGAALPDSAKAQLKKLNEEEATLSTKFSNQLLAAAKAGALIVKTPQELAGLSDAEIQAAGEAAKKANHEGNYLLALINTTQQPALQSLSNRDTRKNLFEASWTRAERGDSNDTRKNILRIAAIRQEKARILGFSDYAAWKLQDQMAKTPQAVNAFLGKLVPAALAKAAAEAVDIKAMKQREKDTSALEPYDWDFYAEKVRKEKYDLDESVIKPYFVLDSVLKNGVFYAATQLYGITFKERTDLPVYQEDVKVYEVFDQDGSPMALFYCDYFKRDNKNGGAWMDNFVTQSKLLNTRPVIVNVCNFAKPVKGQPALLSFDDVTTMFHEFGHALHGLFANQTYPSLSGTSVARDFVEMPSQFNEHWALDSTVLKHYARNYKTGETIPQVLVDKIRNAATFNQGYAMTELLAAAKLDMQWHLLAASDSAVTDVDAFEQAALQKNGLLIAYIPPRYRSSYFLHIWANGYSAGYYAYSWAEMLDHDAYAWFMENGGLRRENGQRFREMVLSKGNSEDLAAMYKTFRGKEPSITPLLENRGLVPGK</sequence>
<dbReference type="InterPro" id="IPR024077">
    <property type="entry name" value="Neurolysin/TOP_dom2"/>
</dbReference>
<evidence type="ECO:0000256" key="4">
    <source>
        <dbReference type="ARBA" id="ARBA00022801"/>
    </source>
</evidence>
<accession>A0ABS8PXY0</accession>
<comment type="cofactor">
    <cofactor evidence="7">
        <name>Zn(2+)</name>
        <dbReference type="ChEBI" id="CHEBI:29105"/>
    </cofactor>
    <text evidence="7">Binds 1 zinc ion.</text>
</comment>
<keyword evidence="4 7" id="KW-0378">Hydrolase</keyword>
<dbReference type="NCBIfam" id="NF007624">
    <property type="entry name" value="PRK10280.1"/>
    <property type="match status" value="1"/>
</dbReference>
<dbReference type="EC" id="3.4.15.5" evidence="9"/>
<dbReference type="PROSITE" id="PS51257">
    <property type="entry name" value="PROKAR_LIPOPROTEIN"/>
    <property type="match status" value="1"/>
</dbReference>
<dbReference type="Gene3D" id="1.10.1370.40">
    <property type="match status" value="1"/>
</dbReference>
<reference evidence="9 10" key="1">
    <citation type="submission" date="2021-11" db="EMBL/GenBank/DDBJ databases">
        <title>Genomic of Niabella pedocola.</title>
        <authorList>
            <person name="Wu T."/>
        </authorList>
    </citation>
    <scope>NUCLEOTIDE SEQUENCE [LARGE SCALE GENOMIC DNA]</scope>
    <source>
        <strain evidence="9 10">JCM 31011</strain>
    </source>
</reference>
<dbReference type="InterPro" id="IPR024079">
    <property type="entry name" value="MetalloPept_cat_dom_sf"/>
</dbReference>
<dbReference type="RefSeq" id="WP_231008211.1">
    <property type="nucleotide sequence ID" value="NZ_JAJNEC010000007.1"/>
</dbReference>
<evidence type="ECO:0000256" key="5">
    <source>
        <dbReference type="ARBA" id="ARBA00022833"/>
    </source>
</evidence>
<dbReference type="SUPFAM" id="SSF55486">
    <property type="entry name" value="Metalloproteases ('zincins'), catalytic domain"/>
    <property type="match status" value="1"/>
</dbReference>
<evidence type="ECO:0000256" key="2">
    <source>
        <dbReference type="ARBA" id="ARBA00022670"/>
    </source>
</evidence>
<evidence type="ECO:0000256" key="1">
    <source>
        <dbReference type="ARBA" id="ARBA00006040"/>
    </source>
</evidence>
<dbReference type="PANTHER" id="PTHR43660">
    <property type="entry name" value="DIPEPTIDYL CARBOXYPEPTIDASE"/>
    <property type="match status" value="1"/>
</dbReference>
<evidence type="ECO:0000313" key="9">
    <source>
        <dbReference type="EMBL" id="MCD2425659.1"/>
    </source>
</evidence>
<dbReference type="PANTHER" id="PTHR43660:SF1">
    <property type="entry name" value="DIPEPTIDYL CARBOXYPEPTIDASE"/>
    <property type="match status" value="1"/>
</dbReference>
<dbReference type="Pfam" id="PF01432">
    <property type="entry name" value="Peptidase_M3"/>
    <property type="match status" value="1"/>
</dbReference>
<evidence type="ECO:0000313" key="10">
    <source>
        <dbReference type="Proteomes" id="UP001199816"/>
    </source>
</evidence>
<comment type="caution">
    <text evidence="9">The sequence shown here is derived from an EMBL/GenBank/DDBJ whole genome shotgun (WGS) entry which is preliminary data.</text>
</comment>
<dbReference type="InterPro" id="IPR001567">
    <property type="entry name" value="Pept_M3A_M3B_dom"/>
</dbReference>
<dbReference type="GO" id="GO:0004180">
    <property type="term" value="F:carboxypeptidase activity"/>
    <property type="evidence" value="ECO:0007669"/>
    <property type="project" value="UniProtKB-KW"/>
</dbReference>
<comment type="similarity">
    <text evidence="1 7">Belongs to the peptidase M3 family.</text>
</comment>
<dbReference type="CDD" id="cd06456">
    <property type="entry name" value="M3A_DCP"/>
    <property type="match status" value="1"/>
</dbReference>
<proteinExistence type="inferred from homology"/>
<keyword evidence="10" id="KW-1185">Reference proteome</keyword>
<gene>
    <name evidence="9" type="primary">dcp</name>
    <name evidence="9" type="ORF">LQ567_22940</name>
</gene>
<evidence type="ECO:0000259" key="8">
    <source>
        <dbReference type="Pfam" id="PF01432"/>
    </source>
</evidence>
<name>A0ABS8PXY0_9BACT</name>
<keyword evidence="6 7" id="KW-0482">Metalloprotease</keyword>
<dbReference type="Gene3D" id="3.40.390.10">
    <property type="entry name" value="Collagenase (Catalytic Domain)"/>
    <property type="match status" value="1"/>
</dbReference>
<dbReference type="InterPro" id="IPR034005">
    <property type="entry name" value="M3A_DCP"/>
</dbReference>
<organism evidence="9 10">
    <name type="scientific">Niabella pedocola</name>
    <dbReference type="NCBI Taxonomy" id="1752077"/>
    <lineage>
        <taxon>Bacteria</taxon>
        <taxon>Pseudomonadati</taxon>
        <taxon>Bacteroidota</taxon>
        <taxon>Chitinophagia</taxon>
        <taxon>Chitinophagales</taxon>
        <taxon>Chitinophagaceae</taxon>
        <taxon>Niabella</taxon>
    </lineage>
</organism>
<keyword evidence="5 7" id="KW-0862">Zinc</keyword>
<dbReference type="Proteomes" id="UP001199816">
    <property type="component" value="Unassembled WGS sequence"/>
</dbReference>
<evidence type="ECO:0000256" key="3">
    <source>
        <dbReference type="ARBA" id="ARBA00022723"/>
    </source>
</evidence>
<keyword evidence="9" id="KW-0121">Carboxypeptidase</keyword>
<dbReference type="GO" id="GO:0008241">
    <property type="term" value="F:peptidyl-dipeptidase activity"/>
    <property type="evidence" value="ECO:0007669"/>
    <property type="project" value="UniProtKB-EC"/>
</dbReference>
<evidence type="ECO:0000256" key="6">
    <source>
        <dbReference type="ARBA" id="ARBA00023049"/>
    </source>
</evidence>
<dbReference type="InterPro" id="IPR045090">
    <property type="entry name" value="Pept_M3A_M3B"/>
</dbReference>
<keyword evidence="2 7" id="KW-0645">Protease</keyword>
<dbReference type="EMBL" id="JAJNEC010000007">
    <property type="protein sequence ID" value="MCD2425659.1"/>
    <property type="molecule type" value="Genomic_DNA"/>
</dbReference>
<evidence type="ECO:0000256" key="7">
    <source>
        <dbReference type="RuleBase" id="RU003435"/>
    </source>
</evidence>
<dbReference type="Gene3D" id="1.10.1370.10">
    <property type="entry name" value="Neurolysin, domain 3"/>
    <property type="match status" value="1"/>
</dbReference>
<feature type="domain" description="Peptidase M3A/M3B catalytic" evidence="8">
    <location>
        <begin position="257"/>
        <end position="706"/>
    </location>
</feature>
<keyword evidence="3 7" id="KW-0479">Metal-binding</keyword>
<protein>
    <submittedName>
        <fullName evidence="9">Peptidyl-dipeptidase Dcp</fullName>
        <ecNumber evidence="9">3.4.15.5</ecNumber>
    </submittedName>
</protein>